<dbReference type="InterPro" id="IPR002729">
    <property type="entry name" value="CRISPR-assoc_Cas1"/>
</dbReference>
<keyword evidence="1 10" id="KW-0540">Nuclease</keyword>
<evidence type="ECO:0000256" key="9">
    <source>
        <dbReference type="ARBA" id="ARBA00038592"/>
    </source>
</evidence>
<feature type="binding site" evidence="10">
    <location>
        <position position="220"/>
    </location>
    <ligand>
        <name>Mn(2+)</name>
        <dbReference type="ChEBI" id="CHEBI:29035"/>
    </ligand>
</feature>
<evidence type="ECO:0000256" key="5">
    <source>
        <dbReference type="ARBA" id="ARBA00022842"/>
    </source>
</evidence>
<keyword evidence="7 10" id="KW-0238">DNA-binding</keyword>
<dbReference type="HAMAP" id="MF_01470">
    <property type="entry name" value="Cas1"/>
    <property type="match status" value="1"/>
</dbReference>
<evidence type="ECO:0000256" key="7">
    <source>
        <dbReference type="ARBA" id="ARBA00023125"/>
    </source>
</evidence>
<dbReference type="EMBL" id="CP124550">
    <property type="protein sequence ID" value="WIO45920.1"/>
    <property type="molecule type" value="Genomic_DNA"/>
</dbReference>
<dbReference type="RefSeq" id="WP_376754284.1">
    <property type="nucleotide sequence ID" value="NZ_CP124550.1"/>
</dbReference>
<keyword evidence="3 10" id="KW-0255">Endonuclease</keyword>
<sequence length="292" mass="33726">MSWRTAIVKNRCKLSYKNDYMLIISDGSEKALHISEIGTLIIENTAVNLTAYLLCELARYKVKIIFCDHQRNPYSEIIPYYGAHNASKQMRRQSQWPQSTKDCIWQRIITQKIIKQAQVVYKKTANQTTCEILMNFATSVLPGDTTNREAHAAKLYFKELFGPQFSRDSSSDINAALNYGYAILLSAFNREITAAGYSTTMGVNHCNEYNPFNLTCDLMEPFRPVVDREVYKCRSFAFDDFFKSRLIDILNHKVVILGKEQFLSNAINIYVKLFFRAMEESSEKELPEYDLT</sequence>
<dbReference type="Gene3D" id="1.20.120.920">
    <property type="entry name" value="CRISPR-associated endonuclease Cas1, C-terminal domain"/>
    <property type="match status" value="1"/>
</dbReference>
<feature type="binding site" evidence="10">
    <location>
        <position position="149"/>
    </location>
    <ligand>
        <name>Mn(2+)</name>
        <dbReference type="ChEBI" id="CHEBI:29035"/>
    </ligand>
</feature>
<comment type="cofactor">
    <cofactor evidence="10">
        <name>Mg(2+)</name>
        <dbReference type="ChEBI" id="CHEBI:18420"/>
    </cofactor>
    <cofactor evidence="10">
        <name>Mn(2+)</name>
        <dbReference type="ChEBI" id="CHEBI:29035"/>
    </cofactor>
</comment>
<dbReference type="PANTHER" id="PTHR34353:SF2">
    <property type="entry name" value="CRISPR-ASSOCIATED ENDONUCLEASE CAS1 1"/>
    <property type="match status" value="1"/>
</dbReference>
<dbReference type="GO" id="GO:0004519">
    <property type="term" value="F:endonuclease activity"/>
    <property type="evidence" value="ECO:0007669"/>
    <property type="project" value="UniProtKB-KW"/>
</dbReference>
<dbReference type="PANTHER" id="PTHR34353">
    <property type="entry name" value="CRISPR-ASSOCIATED ENDONUCLEASE CAS1 1"/>
    <property type="match status" value="1"/>
</dbReference>
<feature type="binding site" evidence="10">
    <location>
        <position position="205"/>
    </location>
    <ligand>
        <name>Mn(2+)</name>
        <dbReference type="ChEBI" id="CHEBI:29035"/>
    </ligand>
</feature>
<protein>
    <recommendedName>
        <fullName evidence="10">CRISPR-associated endonuclease Cas1</fullName>
        <ecNumber evidence="10">3.1.-.-</ecNumber>
    </recommendedName>
</protein>
<dbReference type="NCBIfam" id="TIGR03639">
    <property type="entry name" value="cas1_NMENI"/>
    <property type="match status" value="1"/>
</dbReference>
<dbReference type="InterPro" id="IPR042206">
    <property type="entry name" value="CRISPR-assoc_Cas1_C"/>
</dbReference>
<evidence type="ECO:0000256" key="3">
    <source>
        <dbReference type="ARBA" id="ARBA00022759"/>
    </source>
</evidence>
<keyword evidence="12" id="KW-1185">Reference proteome</keyword>
<dbReference type="Proteomes" id="UP001177295">
    <property type="component" value="Chromosome"/>
</dbReference>
<evidence type="ECO:0000256" key="2">
    <source>
        <dbReference type="ARBA" id="ARBA00022723"/>
    </source>
</evidence>
<comment type="function">
    <text evidence="10">CRISPR (clustered regularly interspaced short palindromic repeat), is an adaptive immune system that provides protection against mobile genetic elements (viruses, transposable elements and conjugative plasmids). CRISPR clusters contain spacers, sequences complementary to antecedent mobile elements, and target invading nucleic acids. CRISPR clusters are transcribed and processed into CRISPR RNA (crRNA). Acts as a dsDNA endonuclease. Involved in the integration of spacer DNA into the CRISPR cassette.</text>
</comment>
<dbReference type="InterPro" id="IPR050646">
    <property type="entry name" value="Cas1"/>
</dbReference>
<dbReference type="InterPro" id="IPR019855">
    <property type="entry name" value="CRISPR-assoc_Cas1_NMENI"/>
</dbReference>
<evidence type="ECO:0000256" key="8">
    <source>
        <dbReference type="ARBA" id="ARBA00023211"/>
    </source>
</evidence>
<organism evidence="11 12">
    <name type="scientific">Candidatus Southlakia epibionticum</name>
    <dbReference type="NCBI Taxonomy" id="3043284"/>
    <lineage>
        <taxon>Bacteria</taxon>
        <taxon>Candidatus Saccharimonadota</taxon>
        <taxon>Candidatus Saccharimonadia</taxon>
        <taxon>Candidatus Saccharimonadales</taxon>
        <taxon>Candidatus Saccharimonadaceae</taxon>
        <taxon>Candidatus Southlakia</taxon>
    </lineage>
</organism>
<comment type="subunit">
    <text evidence="9 10">Homodimer, forms a heterotetramer with a Cas2 homodimer.</text>
</comment>
<evidence type="ECO:0000256" key="10">
    <source>
        <dbReference type="HAMAP-Rule" id="MF_01470"/>
    </source>
</evidence>
<accession>A0ABY8WW47</accession>
<dbReference type="Pfam" id="PF01867">
    <property type="entry name" value="Cas_Cas1"/>
    <property type="match status" value="1"/>
</dbReference>
<keyword evidence="5 10" id="KW-0460">Magnesium</keyword>
<evidence type="ECO:0000256" key="6">
    <source>
        <dbReference type="ARBA" id="ARBA00023118"/>
    </source>
</evidence>
<evidence type="ECO:0000313" key="12">
    <source>
        <dbReference type="Proteomes" id="UP001177295"/>
    </source>
</evidence>
<gene>
    <name evidence="10 11" type="primary">cas1</name>
    <name evidence="11" type="ORF">SEML1_0290</name>
</gene>
<reference evidence="11 12" key="1">
    <citation type="journal article" date="2023" name="Cell">
        <title>Genetic manipulation of Patescibacteria provides mechanistic insights into microbial dark matter and the epibiotic lifestyle.</title>
        <authorList>
            <person name="Wang Y."/>
            <person name="Gallagher L.A."/>
            <person name="Andrade P.A."/>
            <person name="Liu A."/>
            <person name="Humphreys I.R."/>
            <person name="Turkarslan S."/>
            <person name="Cutler K.J."/>
            <person name="Arrieta-Ortiz M.L."/>
            <person name="Li Y."/>
            <person name="Radey M.C."/>
            <person name="McLean J.S."/>
            <person name="Cong Q."/>
            <person name="Baker D."/>
            <person name="Baliga N.S."/>
            <person name="Peterson S.B."/>
            <person name="Mougous J.D."/>
        </authorList>
    </citation>
    <scope>NUCLEOTIDE SEQUENCE [LARGE SCALE GENOMIC DNA]</scope>
    <source>
        <strain evidence="11 12">ML1</strain>
    </source>
</reference>
<dbReference type="EC" id="3.1.-.-" evidence="10"/>
<comment type="similarity">
    <text evidence="10">Belongs to the CRISPR-associated endonuclease Cas1 family.</text>
</comment>
<keyword evidence="8 10" id="KW-0464">Manganese</keyword>
<dbReference type="NCBIfam" id="TIGR00287">
    <property type="entry name" value="cas1"/>
    <property type="match status" value="1"/>
</dbReference>
<proteinExistence type="inferred from homology"/>
<evidence type="ECO:0000256" key="4">
    <source>
        <dbReference type="ARBA" id="ARBA00022801"/>
    </source>
</evidence>
<evidence type="ECO:0000256" key="1">
    <source>
        <dbReference type="ARBA" id="ARBA00022722"/>
    </source>
</evidence>
<name>A0ABY8WW47_9BACT</name>
<keyword evidence="6 10" id="KW-0051">Antiviral defense</keyword>
<keyword evidence="4 10" id="KW-0378">Hydrolase</keyword>
<keyword evidence="2 10" id="KW-0479">Metal-binding</keyword>
<evidence type="ECO:0000313" key="11">
    <source>
        <dbReference type="EMBL" id="WIO45920.1"/>
    </source>
</evidence>